<dbReference type="PANTHER" id="PTHR30050:SF8">
    <property type="entry name" value="PRIMOSOMAL PROTEIN DNAI"/>
    <property type="match status" value="1"/>
</dbReference>
<dbReference type="OrthoDB" id="61127at2"/>
<protein>
    <submittedName>
        <fullName evidence="2">Primosomal protein DnaI</fullName>
    </submittedName>
</protein>
<dbReference type="CDD" id="cd00009">
    <property type="entry name" value="AAA"/>
    <property type="match status" value="1"/>
</dbReference>
<evidence type="ECO:0000313" key="2">
    <source>
        <dbReference type="EMBL" id="ATZ18270.1"/>
    </source>
</evidence>
<dbReference type="GO" id="GO:0006260">
    <property type="term" value="P:DNA replication"/>
    <property type="evidence" value="ECO:0007669"/>
    <property type="project" value="TreeGrafter"/>
</dbReference>
<dbReference type="InterPro" id="IPR002611">
    <property type="entry name" value="IstB_ATP-bd"/>
</dbReference>
<reference evidence="2 3" key="1">
    <citation type="submission" date="2017-11" db="EMBL/GenBank/DDBJ databases">
        <title>Genome sequence of Entomoplasma melaleucae M1 (ATCC 49191).</title>
        <authorList>
            <person name="Lo W.-S."/>
            <person name="Gasparich G.E."/>
            <person name="Kuo C.-H."/>
        </authorList>
    </citation>
    <scope>NUCLEOTIDE SEQUENCE [LARGE SCALE GENOMIC DNA]</scope>
    <source>
        <strain evidence="2 3">M1</strain>
    </source>
</reference>
<name>A0A2K8NWQ5_9MOLU</name>
<gene>
    <name evidence="2" type="primary">dnaI</name>
    <name evidence="2" type="ORF">EMELA_v1c07830</name>
</gene>
<dbReference type="GO" id="GO:0005524">
    <property type="term" value="F:ATP binding"/>
    <property type="evidence" value="ECO:0007669"/>
    <property type="project" value="InterPro"/>
</dbReference>
<dbReference type="SUPFAM" id="SSF52540">
    <property type="entry name" value="P-loop containing nucleoside triphosphate hydrolases"/>
    <property type="match status" value="1"/>
</dbReference>
<dbReference type="AlphaFoldDB" id="A0A2K8NWQ5"/>
<dbReference type="RefSeq" id="WP_028124364.1">
    <property type="nucleotide sequence ID" value="NZ_CP024964.1"/>
</dbReference>
<dbReference type="KEGG" id="eml:EMELA_v1c07830"/>
<dbReference type="Gene3D" id="3.40.50.300">
    <property type="entry name" value="P-loop containing nucleotide triphosphate hydrolases"/>
    <property type="match status" value="1"/>
</dbReference>
<feature type="domain" description="IstB-like ATP-binding" evidence="1">
    <location>
        <begin position="156"/>
        <end position="272"/>
    </location>
</feature>
<sequence length="311" mass="36486">MDIQIFKDNKIIAQLIADSINNSNPITDEVLKENFIILYEFVSDYTECKTGFLKDCRQRIKGRQLNLTYKNSNFYLSSSPCVHFLYENKNQMIKNNYIYKDFSVDVYPKTIKDYLDALKTENFFNEEEIQERKLLINNAGKQILKYIEDKTKINCENIKGVYIYGKPGIGKTTILKTLANEAAKRNEKIFFCTAADLIEKCKEQFNKTSGTSIPYIDQMKKADILFIDDFAGEMVSNWTRDNLWYVVLNYRMNRKKLTFMSSNFNNDELDKVYTITKNIKEIELTKVARLKERILTLTSFCELKGEHSKRT</sequence>
<evidence type="ECO:0000313" key="3">
    <source>
        <dbReference type="Proteomes" id="UP000231896"/>
    </source>
</evidence>
<dbReference type="Pfam" id="PF01695">
    <property type="entry name" value="IstB_IS21"/>
    <property type="match status" value="1"/>
</dbReference>
<dbReference type="STRING" id="1408435.GCA_000685885_01023"/>
<keyword evidence="3" id="KW-1185">Reference proteome</keyword>
<dbReference type="InterPro" id="IPR027417">
    <property type="entry name" value="P-loop_NTPase"/>
</dbReference>
<dbReference type="Proteomes" id="UP000231896">
    <property type="component" value="Chromosome"/>
</dbReference>
<evidence type="ECO:0000259" key="1">
    <source>
        <dbReference type="Pfam" id="PF01695"/>
    </source>
</evidence>
<dbReference type="EMBL" id="CP024964">
    <property type="protein sequence ID" value="ATZ18270.1"/>
    <property type="molecule type" value="Genomic_DNA"/>
</dbReference>
<proteinExistence type="predicted"/>
<dbReference type="PANTHER" id="PTHR30050">
    <property type="entry name" value="CHROMOSOMAL REPLICATION INITIATOR PROTEIN DNAA"/>
    <property type="match status" value="1"/>
</dbReference>
<accession>A0A2K8NWQ5</accession>
<organism evidence="2 3">
    <name type="scientific">Mesoplasma melaleucae</name>
    <dbReference type="NCBI Taxonomy" id="81459"/>
    <lineage>
        <taxon>Bacteria</taxon>
        <taxon>Bacillati</taxon>
        <taxon>Mycoplasmatota</taxon>
        <taxon>Mollicutes</taxon>
        <taxon>Entomoplasmatales</taxon>
        <taxon>Entomoplasmataceae</taxon>
        <taxon>Mesoplasma</taxon>
    </lineage>
</organism>